<proteinExistence type="predicted"/>
<dbReference type="AlphaFoldDB" id="A0A1H3YR18"/>
<evidence type="ECO:0008006" key="4">
    <source>
        <dbReference type="Google" id="ProtNLM"/>
    </source>
</evidence>
<evidence type="ECO:0000313" key="3">
    <source>
        <dbReference type="Proteomes" id="UP000199409"/>
    </source>
</evidence>
<dbReference type="RefSeq" id="WP_092346011.1">
    <property type="nucleotide sequence ID" value="NZ_FNQN01000003.1"/>
</dbReference>
<name>A0A1H3YR18_9BACT</name>
<accession>A0A1H3YR18</accession>
<evidence type="ECO:0000313" key="2">
    <source>
        <dbReference type="EMBL" id="SEA13930.1"/>
    </source>
</evidence>
<reference evidence="2 3" key="1">
    <citation type="submission" date="2016-10" db="EMBL/GenBank/DDBJ databases">
        <authorList>
            <person name="de Groot N.N."/>
        </authorList>
    </citation>
    <scope>NUCLEOTIDE SEQUENCE [LARGE SCALE GENOMIC DNA]</scope>
    <source>
        <strain evidence="2 3">DSM 7343</strain>
    </source>
</reference>
<dbReference type="STRING" id="37625.SAMN05660420_01351"/>
<feature type="signal peptide" evidence="1">
    <location>
        <begin position="1"/>
        <end position="23"/>
    </location>
</feature>
<keyword evidence="1" id="KW-0732">Signal</keyword>
<protein>
    <recommendedName>
        <fullName evidence="4">DUF3108 domain-containing protein</fullName>
    </recommendedName>
</protein>
<keyword evidence="3" id="KW-1185">Reference proteome</keyword>
<evidence type="ECO:0000256" key="1">
    <source>
        <dbReference type="SAM" id="SignalP"/>
    </source>
</evidence>
<dbReference type="Proteomes" id="UP000199409">
    <property type="component" value="Unassembled WGS sequence"/>
</dbReference>
<gene>
    <name evidence="2" type="ORF">SAMN05660420_01351</name>
</gene>
<dbReference type="OrthoDB" id="5387346at2"/>
<feature type="chain" id="PRO_5011592983" description="DUF3108 domain-containing protein" evidence="1">
    <location>
        <begin position="24"/>
        <end position="268"/>
    </location>
</feature>
<dbReference type="EMBL" id="FNQN01000003">
    <property type="protein sequence ID" value="SEA13930.1"/>
    <property type="molecule type" value="Genomic_DNA"/>
</dbReference>
<sequence>MKNLAKMSLFWLLLLMLPTFSYSSDVPTHHPVDSLLGEHFVYDISFLWFDHLAEGSIQLTQGDQPGTYLVVMQAKTLGAAAFFTRHRIEKYQTLMKIGPSGLLRPLWHSSHTIRGQGESRSEKITKKTFDYVSGRVRYEKIKNHKTYTDQFFTMDKGQPLYDILSALYNLRLGFYGQPGEETIHIPTFHRKGTQDIVVEPLRGLTSRDLKYFSRDSIRGRVLVDPSVFGTKGRDIFVSFDAKMRPDKGIIKDVIGLGDVRGKLRTRVN</sequence>
<organism evidence="2 3">
    <name type="scientific">Desulfuromusa kysingii</name>
    <dbReference type="NCBI Taxonomy" id="37625"/>
    <lineage>
        <taxon>Bacteria</taxon>
        <taxon>Pseudomonadati</taxon>
        <taxon>Thermodesulfobacteriota</taxon>
        <taxon>Desulfuromonadia</taxon>
        <taxon>Desulfuromonadales</taxon>
        <taxon>Geopsychrobacteraceae</taxon>
        <taxon>Desulfuromusa</taxon>
    </lineage>
</organism>